<name>A0A024P5S7_9BACI</name>
<dbReference type="Gene3D" id="1.10.246.150">
    <property type="match status" value="1"/>
</dbReference>
<dbReference type="InterPro" id="IPR021146">
    <property type="entry name" value="Phage_gp6-like_head-tail"/>
</dbReference>
<sequence>MATTKDNVKTVLGLQDNLQDNVIDIIIRNIESRLTVWFKQHTDLTTIPDELQFIVEEMAVNRFNRIGSEGMESESVEGRSVSFKEDDFKPYLNILESYIPKQDGSGKVMFF</sequence>
<dbReference type="Proteomes" id="UP000028868">
    <property type="component" value="Unassembled WGS sequence"/>
</dbReference>
<comment type="caution">
    <text evidence="1">The sequence shown here is derived from an EMBL/GenBank/DDBJ whole genome shotgun (WGS) entry which is preliminary data.</text>
</comment>
<gene>
    <name evidence="1" type="ORF">BN983_01923</name>
</gene>
<protein>
    <submittedName>
        <fullName evidence="1">Phage gp6-like head-tail connector protein</fullName>
    </submittedName>
</protein>
<evidence type="ECO:0000313" key="1">
    <source>
        <dbReference type="EMBL" id="CDQ23672.1"/>
    </source>
</evidence>
<dbReference type="RefSeq" id="WP_035508002.1">
    <property type="nucleotide sequence ID" value="NZ_CCDH010000003.1"/>
</dbReference>
<evidence type="ECO:0000313" key="2">
    <source>
        <dbReference type="Proteomes" id="UP000028868"/>
    </source>
</evidence>
<accession>A0A024P5S7</accession>
<dbReference type="AlphaFoldDB" id="A0A024P5S7"/>
<organism evidence="1 2">
    <name type="scientific">Halobacillus karajensis</name>
    <dbReference type="NCBI Taxonomy" id="195088"/>
    <lineage>
        <taxon>Bacteria</taxon>
        <taxon>Bacillati</taxon>
        <taxon>Bacillota</taxon>
        <taxon>Bacilli</taxon>
        <taxon>Bacillales</taxon>
        <taxon>Bacillaceae</taxon>
        <taxon>Halobacillus</taxon>
    </lineage>
</organism>
<keyword evidence="2" id="KW-1185">Reference proteome</keyword>
<reference evidence="2" key="1">
    <citation type="submission" date="2014-03" db="EMBL/GenBank/DDBJ databases">
        <authorList>
            <person name="Urmite Genomes U."/>
        </authorList>
    </citation>
    <scope>NUCLEOTIDE SEQUENCE [LARGE SCALE GENOMIC DNA]</scope>
    <source>
        <strain evidence="2">HD-03</strain>
    </source>
</reference>
<dbReference type="OrthoDB" id="1701341at2"/>
<reference evidence="1 2" key="2">
    <citation type="submission" date="2014-05" db="EMBL/GenBank/DDBJ databases">
        <title>Draft genome sequence of Halobacillus karajensis HK-03.</title>
        <authorList>
            <person name="Khelaifia S."/>
            <person name="Croce O."/>
            <person name="Lagier J.C."/>
            <person name="Raoult D."/>
        </authorList>
    </citation>
    <scope>NUCLEOTIDE SEQUENCE [LARGE SCALE GENOMIC DNA]</scope>
    <source>
        <strain evidence="1 2">HD-03</strain>
    </source>
</reference>
<proteinExistence type="predicted"/>
<dbReference type="Pfam" id="PF05135">
    <property type="entry name" value="Phage_connect_1"/>
    <property type="match status" value="1"/>
</dbReference>
<dbReference type="EMBL" id="CCDI010000002">
    <property type="protein sequence ID" value="CDQ23672.1"/>
    <property type="molecule type" value="Genomic_DNA"/>
</dbReference>
<dbReference type="InterPro" id="IPR053746">
    <property type="entry name" value="Viral_HT_Connector_Assembly"/>
</dbReference>